<comment type="caution">
    <text evidence="7">The sequence shown here is derived from an EMBL/GenBank/DDBJ whole genome shotgun (WGS) entry which is preliminary data.</text>
</comment>
<dbReference type="PRINTS" id="PR00382">
    <property type="entry name" value="LIPIDTRNSFER"/>
</dbReference>
<keyword evidence="8" id="KW-1185">Reference proteome</keyword>
<protein>
    <recommendedName>
        <fullName evidence="4">Non-specific lipid-transfer protein</fullName>
    </recommendedName>
</protein>
<feature type="domain" description="Bifunctional inhibitor/plant lipid transfer protein/seed storage helical" evidence="6">
    <location>
        <begin position="35"/>
        <end position="120"/>
    </location>
</feature>
<dbReference type="CDD" id="cd01960">
    <property type="entry name" value="nsLTP1"/>
    <property type="match status" value="2"/>
</dbReference>
<dbReference type="GO" id="GO:0006869">
    <property type="term" value="P:lipid transport"/>
    <property type="evidence" value="ECO:0007669"/>
    <property type="project" value="InterPro"/>
</dbReference>
<dbReference type="OrthoDB" id="1890443at2759"/>
<comment type="similarity">
    <text evidence="1 4">Belongs to the plant LTP family.</text>
</comment>
<evidence type="ECO:0000256" key="2">
    <source>
        <dbReference type="ARBA" id="ARBA00022448"/>
    </source>
</evidence>
<comment type="function">
    <text evidence="4">Plant non-specific lipid-transfer proteins transfer phospholipids as well as galactolipids across membranes. May play a role in wax or cutin deposition in the cell walls of expanding epidermal cells and certain secretory tissues.</text>
</comment>
<dbReference type="EMBL" id="JACXVP010000006">
    <property type="protein sequence ID" value="KAG5601605.1"/>
    <property type="molecule type" value="Genomic_DNA"/>
</dbReference>
<proteinExistence type="inferred from homology"/>
<sequence>MASYSNLLSPKKSLNLLLICTVLAVALPAEALLSCSTVFSSLEGCATYIVLGGRPVPPECCSGLKSLISTAKTIPDRKSFCSCIKGVAYSATPEELARAAGLSRRCHARVPFKISPDVDCSKLLHITQTTNAIMATSPRLMLLSFILIIYMVVAPTPAKAVITCDTVYDGVKPCLNYVLFGGSVPIDCCNGLESLIASATTTADRQSACSCVKSLASHATDEELSRAASIPGQCGASVPFEISPNVDCSKVK</sequence>
<evidence type="ECO:0000256" key="4">
    <source>
        <dbReference type="RuleBase" id="RU000628"/>
    </source>
</evidence>
<dbReference type="SUPFAM" id="SSF47699">
    <property type="entry name" value="Bifunctional inhibitor/lipid-transfer protein/seed storage 2S albumin"/>
    <property type="match status" value="2"/>
</dbReference>
<dbReference type="Gene3D" id="1.10.110.10">
    <property type="entry name" value="Plant lipid-transfer and hydrophobic proteins"/>
    <property type="match status" value="2"/>
</dbReference>
<keyword evidence="3 4" id="KW-0446">Lipid-binding</keyword>
<reference evidence="7 8" key="1">
    <citation type="submission" date="2020-09" db="EMBL/GenBank/DDBJ databases">
        <title>De no assembly of potato wild relative species, Solanum commersonii.</title>
        <authorList>
            <person name="Cho K."/>
        </authorList>
    </citation>
    <scope>NUCLEOTIDE SEQUENCE [LARGE SCALE GENOMIC DNA]</scope>
    <source>
        <strain evidence="7">LZ3.2</strain>
        <tissue evidence="7">Leaf</tissue>
    </source>
</reference>
<feature type="domain" description="Bifunctional inhibitor/plant lipid transfer protein/seed storage helical" evidence="6">
    <location>
        <begin position="164"/>
        <end position="248"/>
    </location>
</feature>
<dbReference type="InterPro" id="IPR016140">
    <property type="entry name" value="Bifunc_inhib/LTP/seed_store"/>
</dbReference>
<keyword evidence="5" id="KW-0732">Signal</keyword>
<keyword evidence="2 4" id="KW-0813">Transport</keyword>
<feature type="chain" id="PRO_5039889166" description="Non-specific lipid-transfer protein" evidence="5">
    <location>
        <begin position="32"/>
        <end position="252"/>
    </location>
</feature>
<dbReference type="AlphaFoldDB" id="A0A9J5YNS7"/>
<evidence type="ECO:0000313" key="8">
    <source>
        <dbReference type="Proteomes" id="UP000824120"/>
    </source>
</evidence>
<dbReference type="InterPro" id="IPR036312">
    <property type="entry name" value="Bifun_inhib/LTP/seed_sf"/>
</dbReference>
<dbReference type="Pfam" id="PF00234">
    <property type="entry name" value="Tryp_alpha_amyl"/>
    <property type="match status" value="2"/>
</dbReference>
<feature type="signal peptide" evidence="5">
    <location>
        <begin position="1"/>
        <end position="31"/>
    </location>
</feature>
<dbReference type="InterPro" id="IPR000528">
    <property type="entry name" value="Plant_nsLTP"/>
</dbReference>
<dbReference type="Proteomes" id="UP000824120">
    <property type="component" value="Chromosome 6"/>
</dbReference>
<gene>
    <name evidence="7" type="ORF">H5410_032975</name>
</gene>
<evidence type="ECO:0000313" key="7">
    <source>
        <dbReference type="EMBL" id="KAG5601605.1"/>
    </source>
</evidence>
<dbReference type="GO" id="GO:0008289">
    <property type="term" value="F:lipid binding"/>
    <property type="evidence" value="ECO:0007669"/>
    <property type="project" value="UniProtKB-KW"/>
</dbReference>
<evidence type="ECO:0000259" key="6">
    <source>
        <dbReference type="SMART" id="SM00499"/>
    </source>
</evidence>
<evidence type="ECO:0000256" key="1">
    <source>
        <dbReference type="ARBA" id="ARBA00009748"/>
    </source>
</evidence>
<evidence type="ECO:0000256" key="5">
    <source>
        <dbReference type="SAM" id="SignalP"/>
    </source>
</evidence>
<dbReference type="SMART" id="SM00499">
    <property type="entry name" value="AAI"/>
    <property type="match status" value="2"/>
</dbReference>
<name>A0A9J5YNS7_SOLCO</name>
<dbReference type="PANTHER" id="PTHR33076">
    <property type="entry name" value="NON-SPECIFIC LIPID-TRANSFER PROTEIN 2-RELATED"/>
    <property type="match status" value="1"/>
</dbReference>
<organism evidence="7 8">
    <name type="scientific">Solanum commersonii</name>
    <name type="common">Commerson's wild potato</name>
    <name type="synonym">Commerson's nightshade</name>
    <dbReference type="NCBI Taxonomy" id="4109"/>
    <lineage>
        <taxon>Eukaryota</taxon>
        <taxon>Viridiplantae</taxon>
        <taxon>Streptophyta</taxon>
        <taxon>Embryophyta</taxon>
        <taxon>Tracheophyta</taxon>
        <taxon>Spermatophyta</taxon>
        <taxon>Magnoliopsida</taxon>
        <taxon>eudicotyledons</taxon>
        <taxon>Gunneridae</taxon>
        <taxon>Pentapetalae</taxon>
        <taxon>asterids</taxon>
        <taxon>lamiids</taxon>
        <taxon>Solanales</taxon>
        <taxon>Solanaceae</taxon>
        <taxon>Solanoideae</taxon>
        <taxon>Solaneae</taxon>
        <taxon>Solanum</taxon>
    </lineage>
</organism>
<accession>A0A9J5YNS7</accession>
<evidence type="ECO:0000256" key="3">
    <source>
        <dbReference type="ARBA" id="ARBA00023121"/>
    </source>
</evidence>